<evidence type="ECO:0000256" key="1">
    <source>
        <dbReference type="SAM" id="Phobius"/>
    </source>
</evidence>
<accession>A0AAV3SUE5</accession>
<feature type="transmembrane region" description="Helical" evidence="1">
    <location>
        <begin position="205"/>
        <end position="224"/>
    </location>
</feature>
<gene>
    <name evidence="2" type="ORF">GCM10008994_22040</name>
</gene>
<feature type="transmembrane region" description="Helical" evidence="1">
    <location>
        <begin position="280"/>
        <end position="298"/>
    </location>
</feature>
<reference evidence="2" key="1">
    <citation type="journal article" date="2014" name="Int. J. Syst. Evol. Microbiol.">
        <title>Complete genome sequence of Corynebacterium casei LMG S-19264T (=DSM 44701T), isolated from a smear-ripened cheese.</title>
        <authorList>
            <consortium name="US DOE Joint Genome Institute (JGI-PGF)"/>
            <person name="Walter F."/>
            <person name="Albersmeier A."/>
            <person name="Kalinowski J."/>
            <person name="Ruckert C."/>
        </authorList>
    </citation>
    <scope>NUCLEOTIDE SEQUENCE</scope>
    <source>
        <strain evidence="2">JCM 14265</strain>
    </source>
</reference>
<protein>
    <submittedName>
        <fullName evidence="2">Uncharacterized protein</fullName>
    </submittedName>
</protein>
<feature type="transmembrane region" description="Helical" evidence="1">
    <location>
        <begin position="98"/>
        <end position="122"/>
    </location>
</feature>
<dbReference type="EMBL" id="BAAADQ010000013">
    <property type="protein sequence ID" value="GAA0546758.1"/>
    <property type="molecule type" value="Genomic_DNA"/>
</dbReference>
<keyword evidence="1" id="KW-0812">Transmembrane</keyword>
<feature type="transmembrane region" description="Helical" evidence="1">
    <location>
        <begin position="231"/>
        <end position="249"/>
    </location>
</feature>
<keyword evidence="1" id="KW-0472">Membrane</keyword>
<feature type="transmembrane region" description="Helical" evidence="1">
    <location>
        <begin position="142"/>
        <end position="163"/>
    </location>
</feature>
<reference evidence="2" key="2">
    <citation type="submission" date="2023-12" db="EMBL/GenBank/DDBJ databases">
        <authorList>
            <person name="Sun Q."/>
            <person name="Inoue M."/>
        </authorList>
    </citation>
    <scope>NUCLEOTIDE SEQUENCE</scope>
    <source>
        <strain evidence="2">JCM 14265</strain>
    </source>
</reference>
<organism evidence="2 3">
    <name type="scientific">Halorubrum ejinorense</name>
    <dbReference type="NCBI Taxonomy" id="425309"/>
    <lineage>
        <taxon>Archaea</taxon>
        <taxon>Methanobacteriati</taxon>
        <taxon>Methanobacteriota</taxon>
        <taxon>Stenosarchaea group</taxon>
        <taxon>Halobacteria</taxon>
        <taxon>Halobacteriales</taxon>
        <taxon>Haloferacaceae</taxon>
        <taxon>Halorubrum</taxon>
    </lineage>
</organism>
<dbReference type="AlphaFoldDB" id="A0AAV3SUE5"/>
<name>A0AAV3SUE5_9EURY</name>
<dbReference type="Proteomes" id="UP001501425">
    <property type="component" value="Unassembled WGS sequence"/>
</dbReference>
<evidence type="ECO:0000313" key="2">
    <source>
        <dbReference type="EMBL" id="GAA0546758.1"/>
    </source>
</evidence>
<feature type="transmembrane region" description="Helical" evidence="1">
    <location>
        <begin position="175"/>
        <end position="193"/>
    </location>
</feature>
<sequence length="335" mass="31018">MKRAIHAVGAIGLAAAGAGMVAAAAAGLAVGDGGGLTTGPSGDAGPFLGALLAALAGTGFGYTAARETRDALRTDGFRVTRTDLGNAAAVAAGAPVTYALSVGAGVGPVVASALVGLCAYLISATYGAPAYCGSFVGMATPAAGADLGSVAAAGAAAAVAFVAAKRAFNGFGGKLGTAAFVGCLSVAALGGLAPGTGTVPEPTAAAGLVAAAAVAALVTFAVSVRLGHGPVVGSAVVGLVAGTVCPPLFAGGDAVATVAFCASFVGMATEERISTPGATLLAGGTAGVGFVGAAPYFVGFGGKLGTIAFAACLVTAGLRSLGRLLAPTGSGAVTG</sequence>
<proteinExistence type="predicted"/>
<keyword evidence="1" id="KW-1133">Transmembrane helix</keyword>
<evidence type="ECO:0000313" key="3">
    <source>
        <dbReference type="Proteomes" id="UP001501425"/>
    </source>
</evidence>
<comment type="caution">
    <text evidence="2">The sequence shown here is derived from an EMBL/GenBank/DDBJ whole genome shotgun (WGS) entry which is preliminary data.</text>
</comment>
<feature type="transmembrane region" description="Helical" evidence="1">
    <location>
        <begin position="47"/>
        <end position="65"/>
    </location>
</feature>